<proteinExistence type="predicted"/>
<evidence type="ECO:0000256" key="4">
    <source>
        <dbReference type="ARBA" id="ARBA00022982"/>
    </source>
</evidence>
<dbReference type="EMBL" id="WHSB02000010">
    <property type="protein sequence ID" value="MCQ4632953.1"/>
    <property type="molecule type" value="Genomic_DNA"/>
</dbReference>
<name>A0ABT1RCN2_9HYPH</name>
<organism evidence="8 9">
    <name type="scientific">Shinella lacus</name>
    <dbReference type="NCBI Taxonomy" id="2654216"/>
    <lineage>
        <taxon>Bacteria</taxon>
        <taxon>Pseudomonadati</taxon>
        <taxon>Pseudomonadota</taxon>
        <taxon>Alphaproteobacteria</taxon>
        <taxon>Hyphomicrobiales</taxon>
        <taxon>Rhizobiaceae</taxon>
        <taxon>Shinella</taxon>
    </lineage>
</organism>
<accession>A0ABT1RCN2</accession>
<sequence length="354" mass="38212">MRIGWKHLAALPVAGIAVAFLVAWSGLISVKASTGHWKVTDIFLHWVMRSSVRTAAIGTTVPAFTEGMLPMAAGHFETGCAICHGSPAMPRPDSVGRMLPAPPDLKDKIATWSDAELFQIVQHGVRYTGMPAWPVAGREDEAWAMVAFLRRYRELDAEQYRTLAGFSATRSQAMDRIIETCNGCHTPTRLGPDSLIPRLAGQSAAYLEQALLAYADGTRHSGVMVVAIETRTEAELQALARHFSEEPADSRPLSESGLFERGQTLATKGDPDRGIPACLSCHDKAQANPSYPRLSGQPAAYLANQLRLFIGKTRGGGPFKELMIRSAANLEANDIAALAAYFAIREAAGTNVAK</sequence>
<keyword evidence="5 6" id="KW-0408">Iron</keyword>
<reference evidence="8" key="1">
    <citation type="submission" date="2021-07" db="EMBL/GenBank/DDBJ databases">
        <title>Shinella sp. nov., a novel member of the genus Shinella from water.</title>
        <authorList>
            <person name="Deng Y."/>
        </authorList>
    </citation>
    <scope>NUCLEOTIDE SEQUENCE</scope>
    <source>
        <strain evidence="8">CPCC 100929</strain>
    </source>
</reference>
<dbReference type="SUPFAM" id="SSF46626">
    <property type="entry name" value="Cytochrome c"/>
    <property type="match status" value="3"/>
</dbReference>
<evidence type="ECO:0000313" key="9">
    <source>
        <dbReference type="Proteomes" id="UP000996601"/>
    </source>
</evidence>
<evidence type="ECO:0000256" key="3">
    <source>
        <dbReference type="ARBA" id="ARBA00022723"/>
    </source>
</evidence>
<evidence type="ECO:0000313" key="8">
    <source>
        <dbReference type="EMBL" id="MCQ4632953.1"/>
    </source>
</evidence>
<dbReference type="Pfam" id="PF13442">
    <property type="entry name" value="Cytochrome_CBB3"/>
    <property type="match status" value="1"/>
</dbReference>
<keyword evidence="3 6" id="KW-0479">Metal-binding</keyword>
<keyword evidence="2 6" id="KW-0349">Heme</keyword>
<evidence type="ECO:0000256" key="6">
    <source>
        <dbReference type="PROSITE-ProRule" id="PRU00433"/>
    </source>
</evidence>
<evidence type="ECO:0000256" key="1">
    <source>
        <dbReference type="ARBA" id="ARBA00022448"/>
    </source>
</evidence>
<comment type="caution">
    <text evidence="8">The sequence shown here is derived from an EMBL/GenBank/DDBJ whole genome shotgun (WGS) entry which is preliminary data.</text>
</comment>
<gene>
    <name evidence="8" type="ORF">GB927_023130</name>
</gene>
<dbReference type="PANTHER" id="PTHR33751:SF9">
    <property type="entry name" value="CYTOCHROME C4"/>
    <property type="match status" value="1"/>
</dbReference>
<feature type="domain" description="Cytochrome c" evidence="7">
    <location>
        <begin position="67"/>
        <end position="153"/>
    </location>
</feature>
<evidence type="ECO:0000259" key="7">
    <source>
        <dbReference type="PROSITE" id="PS51007"/>
    </source>
</evidence>
<dbReference type="Gene3D" id="1.10.760.10">
    <property type="entry name" value="Cytochrome c-like domain"/>
    <property type="match status" value="3"/>
</dbReference>
<keyword evidence="9" id="KW-1185">Reference proteome</keyword>
<dbReference type="InterPro" id="IPR036909">
    <property type="entry name" value="Cyt_c-like_dom_sf"/>
</dbReference>
<evidence type="ECO:0000256" key="5">
    <source>
        <dbReference type="ARBA" id="ARBA00023004"/>
    </source>
</evidence>
<protein>
    <submittedName>
        <fullName evidence="8">C-type cytochrome</fullName>
    </submittedName>
</protein>
<feature type="domain" description="Cytochrome c" evidence="7">
    <location>
        <begin position="257"/>
        <end position="346"/>
    </location>
</feature>
<evidence type="ECO:0000256" key="2">
    <source>
        <dbReference type="ARBA" id="ARBA00022617"/>
    </source>
</evidence>
<dbReference type="RefSeq" id="WP_256119584.1">
    <property type="nucleotide sequence ID" value="NZ_WHSB02000010.1"/>
</dbReference>
<keyword evidence="1" id="KW-0813">Transport</keyword>
<dbReference type="PANTHER" id="PTHR33751">
    <property type="entry name" value="CBB3-TYPE CYTOCHROME C OXIDASE SUBUNIT FIXP"/>
    <property type="match status" value="1"/>
</dbReference>
<dbReference type="InterPro" id="IPR050597">
    <property type="entry name" value="Cytochrome_c_Oxidase_Subunit"/>
</dbReference>
<dbReference type="Proteomes" id="UP000996601">
    <property type="component" value="Unassembled WGS sequence"/>
</dbReference>
<keyword evidence="4" id="KW-0249">Electron transport</keyword>
<dbReference type="PROSITE" id="PS51007">
    <property type="entry name" value="CYTC"/>
    <property type="match status" value="2"/>
</dbReference>
<dbReference type="InterPro" id="IPR009056">
    <property type="entry name" value="Cyt_c-like_dom"/>
</dbReference>